<dbReference type="RefSeq" id="WP_190402279.1">
    <property type="nucleotide sequence ID" value="NZ_JACJQB010000005.1"/>
</dbReference>
<dbReference type="SUPFAM" id="SSF55781">
    <property type="entry name" value="GAF domain-like"/>
    <property type="match status" value="1"/>
</dbReference>
<keyword evidence="3" id="KW-1185">Reference proteome</keyword>
<dbReference type="InterPro" id="IPR016132">
    <property type="entry name" value="Phyto_chromo_attachment"/>
</dbReference>
<reference evidence="2 3" key="1">
    <citation type="journal article" date="2020" name="ISME J.">
        <title>Comparative genomics reveals insights into cyanobacterial evolution and habitat adaptation.</title>
        <authorList>
            <person name="Chen M.Y."/>
            <person name="Teng W.K."/>
            <person name="Zhao L."/>
            <person name="Hu C.X."/>
            <person name="Zhou Y.K."/>
            <person name="Han B.P."/>
            <person name="Song L.R."/>
            <person name="Shu W.S."/>
        </authorList>
    </citation>
    <scope>NUCLEOTIDE SEQUENCE [LARGE SCALE GENOMIC DNA]</scope>
    <source>
        <strain evidence="2 3">FACHB-723</strain>
    </source>
</reference>
<sequence>MNEIPSSLYSNHKLEHELIALAMLSCQSPEELLKIFLTSLGSRLNASRIVIYQMLNTQKGHILVEAISPDVQSIKDRIYSIHYLGINSVTNVGCDRTFICPDVTQIDADVSIHQQWQETQVKAMMSAPIRLDLLSHNNIWGWALVQSHHPKQWELEESHLLFDLAQVLGQCLQNWELKLQFPHLYDANQQNLQQTIEKAEFWAKRTELIEEGNSVDPLEKNFYSEEITLASNFLIVDDQENLSLDRMHYKKSDNPLDHAVNIAMEKLEQKIIEQSFPLSPYSFANRNKPYRSEVFKYEIDLESQTLEDILENKSQYNVQSQYQGESQHESQRKIEYLQQKVSELVEGLQQKLHEISILQYQVQQISEAQQEIRQLLNGLLIPKSP</sequence>
<gene>
    <name evidence="2" type="ORF">H6F41_04465</name>
</gene>
<dbReference type="EMBL" id="JACJQB010000005">
    <property type="protein sequence ID" value="MBD2187399.1"/>
    <property type="molecule type" value="Genomic_DNA"/>
</dbReference>
<dbReference type="Gene3D" id="3.30.450.40">
    <property type="match status" value="1"/>
</dbReference>
<evidence type="ECO:0000259" key="1">
    <source>
        <dbReference type="PROSITE" id="PS50046"/>
    </source>
</evidence>
<protein>
    <submittedName>
        <fullName evidence="2">GAF domain-containing protein</fullName>
    </submittedName>
</protein>
<dbReference type="InterPro" id="IPR003018">
    <property type="entry name" value="GAF"/>
</dbReference>
<dbReference type="InterPro" id="IPR029016">
    <property type="entry name" value="GAF-like_dom_sf"/>
</dbReference>
<dbReference type="SMART" id="SM00065">
    <property type="entry name" value="GAF"/>
    <property type="match status" value="1"/>
</dbReference>
<dbReference type="Pfam" id="PF01590">
    <property type="entry name" value="GAF"/>
    <property type="match status" value="1"/>
</dbReference>
<evidence type="ECO:0000313" key="2">
    <source>
        <dbReference type="EMBL" id="MBD2187399.1"/>
    </source>
</evidence>
<accession>A0ABR7ZTT5</accession>
<comment type="caution">
    <text evidence="2">The sequence shown here is derived from an EMBL/GenBank/DDBJ whole genome shotgun (WGS) entry which is preliminary data.</text>
</comment>
<name>A0ABR7ZTT5_9CYAN</name>
<feature type="domain" description="Phytochrome chromophore attachment site" evidence="1">
    <location>
        <begin position="28"/>
        <end position="83"/>
    </location>
</feature>
<organism evidence="2 3">
    <name type="scientific">Pseudanabaena mucicola FACHB-723</name>
    <dbReference type="NCBI Taxonomy" id="2692860"/>
    <lineage>
        <taxon>Bacteria</taxon>
        <taxon>Bacillati</taxon>
        <taxon>Cyanobacteriota</taxon>
        <taxon>Cyanophyceae</taxon>
        <taxon>Pseudanabaenales</taxon>
        <taxon>Pseudanabaenaceae</taxon>
        <taxon>Pseudanabaena</taxon>
    </lineage>
</organism>
<proteinExistence type="predicted"/>
<dbReference type="Proteomes" id="UP000642094">
    <property type="component" value="Unassembled WGS sequence"/>
</dbReference>
<dbReference type="PROSITE" id="PS50046">
    <property type="entry name" value="PHYTOCHROME_2"/>
    <property type="match status" value="1"/>
</dbReference>
<evidence type="ECO:0000313" key="3">
    <source>
        <dbReference type="Proteomes" id="UP000642094"/>
    </source>
</evidence>